<evidence type="ECO:0000259" key="7">
    <source>
        <dbReference type="PROSITE" id="PS50045"/>
    </source>
</evidence>
<evidence type="ECO:0000256" key="5">
    <source>
        <dbReference type="ARBA" id="ARBA00023163"/>
    </source>
</evidence>
<comment type="caution">
    <text evidence="9">The sequence shown here is derived from an EMBL/GenBank/DDBJ whole genome shotgun (WGS) entry which is preliminary data.</text>
</comment>
<dbReference type="InterPro" id="IPR025943">
    <property type="entry name" value="Sigma_54_int_dom_ATP-bd_2"/>
</dbReference>
<feature type="domain" description="Sigma-54 factor interaction" evidence="7">
    <location>
        <begin position="158"/>
        <end position="386"/>
    </location>
</feature>
<name>A0A1S2LTA1_9BACI</name>
<dbReference type="AlphaFoldDB" id="A0A1S2LTA1"/>
<dbReference type="Gene3D" id="3.30.450.20">
    <property type="entry name" value="PAS domain"/>
    <property type="match status" value="1"/>
</dbReference>
<keyword evidence="1" id="KW-0547">Nucleotide-binding</keyword>
<dbReference type="Gene3D" id="3.40.50.300">
    <property type="entry name" value="P-loop containing nucleotide triphosphate hydrolases"/>
    <property type="match status" value="1"/>
</dbReference>
<keyword evidence="10" id="KW-1185">Reference proteome</keyword>
<keyword evidence="4" id="KW-0238">DNA-binding</keyword>
<dbReference type="SUPFAM" id="SSF46689">
    <property type="entry name" value="Homeodomain-like"/>
    <property type="match status" value="1"/>
</dbReference>
<dbReference type="RefSeq" id="WP_071311667.1">
    <property type="nucleotide sequence ID" value="NZ_MLQQ01000001.1"/>
</dbReference>
<keyword evidence="6" id="KW-0175">Coiled coil</keyword>
<reference evidence="9 10" key="1">
    <citation type="submission" date="2016-10" db="EMBL/GenBank/DDBJ databases">
        <title>Draft genome sequences of four alkaliphilic bacteria belonging to the Anaerobacillus genus.</title>
        <authorList>
            <person name="Bassil N.M."/>
            <person name="Lloyd J.R."/>
        </authorList>
    </citation>
    <scope>NUCLEOTIDE SEQUENCE [LARGE SCALE GENOMIC DNA]</scope>
    <source>
        <strain evidence="9 10">DSM 15340</strain>
    </source>
</reference>
<organism evidence="9 10">
    <name type="scientific">Anaerobacillus arseniciselenatis</name>
    <dbReference type="NCBI Taxonomy" id="85682"/>
    <lineage>
        <taxon>Bacteria</taxon>
        <taxon>Bacillati</taxon>
        <taxon>Bacillota</taxon>
        <taxon>Bacilli</taxon>
        <taxon>Bacillales</taxon>
        <taxon>Bacillaceae</taxon>
        <taxon>Anaerobacillus</taxon>
    </lineage>
</organism>
<dbReference type="PROSITE" id="PS00675">
    <property type="entry name" value="SIGMA54_INTERACT_1"/>
    <property type="match status" value="1"/>
</dbReference>
<dbReference type="OrthoDB" id="9771372at2"/>
<dbReference type="Pfam" id="PF02954">
    <property type="entry name" value="HTH_8"/>
    <property type="match status" value="1"/>
</dbReference>
<dbReference type="InterPro" id="IPR027417">
    <property type="entry name" value="P-loop_NTPase"/>
</dbReference>
<dbReference type="InterPro" id="IPR000014">
    <property type="entry name" value="PAS"/>
</dbReference>
<dbReference type="Proteomes" id="UP000180098">
    <property type="component" value="Unassembled WGS sequence"/>
</dbReference>
<dbReference type="InterPro" id="IPR003593">
    <property type="entry name" value="AAA+_ATPase"/>
</dbReference>
<evidence type="ECO:0000256" key="6">
    <source>
        <dbReference type="SAM" id="Coils"/>
    </source>
</evidence>
<keyword evidence="3" id="KW-0805">Transcription regulation</keyword>
<sequence>MIYNRSETTGMLEAILDSIDEAIHVVDENGVTIYYNKVAASHDGLAMGEVVGKHLLEVFPSLCEQTSTLLKVISIKKPIYNQHQTYQNLRGEVVDTVNTTIPIFSDEKIIGAVEIARNLTKVKKLSEKLLDLEARIHTNKKQKLQLHNENAKFQLTDIITANKHMEQLKEAALKVAATPSPILVCGETGTGKELFVQAIHNSSPRREEPFIAQNCAAIPSSLLEGILFGTTKGSFTGAVDRAGLFELAHGGTLFLDEINSMPLDLQAKLLRALEDGVIRRVGNTNGYSVNTRVIVAMNEDPLHCVKEEVLREDLYYRINVVSFHLPPLRDRKEDIALLTSHFIKKYNYKFQKLVTTINDDVSELFHSYHWPGNVRELEHIIEAAMNMVDNDTITYNHLPDYFLKRVNTKASNKIQPLKETMEKTEIRLIQSALSETNWNIKEAAKLLCIPRQTLQYKISKYNLKGAE</sequence>
<dbReference type="PROSITE" id="PS00676">
    <property type="entry name" value="SIGMA54_INTERACT_2"/>
    <property type="match status" value="1"/>
</dbReference>
<dbReference type="InterPro" id="IPR035965">
    <property type="entry name" value="PAS-like_dom_sf"/>
</dbReference>
<feature type="coiled-coil region" evidence="6">
    <location>
        <begin position="115"/>
        <end position="142"/>
    </location>
</feature>
<dbReference type="PRINTS" id="PR01590">
    <property type="entry name" value="HTHFIS"/>
</dbReference>
<dbReference type="PROSITE" id="PS50112">
    <property type="entry name" value="PAS"/>
    <property type="match status" value="1"/>
</dbReference>
<feature type="domain" description="PAS" evidence="8">
    <location>
        <begin position="8"/>
        <end position="56"/>
    </location>
</feature>
<dbReference type="InterPro" id="IPR002197">
    <property type="entry name" value="HTH_Fis"/>
</dbReference>
<dbReference type="InterPro" id="IPR025662">
    <property type="entry name" value="Sigma_54_int_dom_ATP-bd_1"/>
</dbReference>
<dbReference type="Pfam" id="PF08448">
    <property type="entry name" value="PAS_4"/>
    <property type="match status" value="1"/>
</dbReference>
<dbReference type="FunFam" id="3.40.50.300:FF:000006">
    <property type="entry name" value="DNA-binding transcriptional regulator NtrC"/>
    <property type="match status" value="1"/>
</dbReference>
<evidence type="ECO:0000256" key="4">
    <source>
        <dbReference type="ARBA" id="ARBA00023125"/>
    </source>
</evidence>
<evidence type="ECO:0000256" key="2">
    <source>
        <dbReference type="ARBA" id="ARBA00022840"/>
    </source>
</evidence>
<dbReference type="PANTHER" id="PTHR32071">
    <property type="entry name" value="TRANSCRIPTIONAL REGULATORY PROTEIN"/>
    <property type="match status" value="1"/>
</dbReference>
<dbReference type="GO" id="GO:0006355">
    <property type="term" value="P:regulation of DNA-templated transcription"/>
    <property type="evidence" value="ECO:0007669"/>
    <property type="project" value="InterPro"/>
</dbReference>
<dbReference type="SUPFAM" id="SSF52540">
    <property type="entry name" value="P-loop containing nucleoside triphosphate hydrolases"/>
    <property type="match status" value="1"/>
</dbReference>
<dbReference type="GO" id="GO:0005524">
    <property type="term" value="F:ATP binding"/>
    <property type="evidence" value="ECO:0007669"/>
    <property type="project" value="UniProtKB-KW"/>
</dbReference>
<dbReference type="InterPro" id="IPR002078">
    <property type="entry name" value="Sigma_54_int"/>
</dbReference>
<dbReference type="Pfam" id="PF25601">
    <property type="entry name" value="AAA_lid_14"/>
    <property type="match status" value="1"/>
</dbReference>
<protein>
    <submittedName>
        <fullName evidence="9">Sigma-54-dependent Fis family transcriptional regulator</fullName>
    </submittedName>
</protein>
<dbReference type="Gene3D" id="1.10.10.60">
    <property type="entry name" value="Homeodomain-like"/>
    <property type="match status" value="1"/>
</dbReference>
<gene>
    <name evidence="9" type="ORF">BKP35_01760</name>
</gene>
<dbReference type="InterPro" id="IPR009057">
    <property type="entry name" value="Homeodomain-like_sf"/>
</dbReference>
<evidence type="ECO:0000313" key="9">
    <source>
        <dbReference type="EMBL" id="OIJ15742.1"/>
    </source>
</evidence>
<dbReference type="GO" id="GO:0043565">
    <property type="term" value="F:sequence-specific DNA binding"/>
    <property type="evidence" value="ECO:0007669"/>
    <property type="project" value="InterPro"/>
</dbReference>
<dbReference type="PROSITE" id="PS00688">
    <property type="entry name" value="SIGMA54_INTERACT_3"/>
    <property type="match status" value="1"/>
</dbReference>
<dbReference type="Gene3D" id="1.10.8.60">
    <property type="match status" value="1"/>
</dbReference>
<dbReference type="CDD" id="cd00009">
    <property type="entry name" value="AAA"/>
    <property type="match status" value="1"/>
</dbReference>
<evidence type="ECO:0000259" key="8">
    <source>
        <dbReference type="PROSITE" id="PS50112"/>
    </source>
</evidence>
<dbReference type="NCBIfam" id="TIGR00229">
    <property type="entry name" value="sensory_box"/>
    <property type="match status" value="1"/>
</dbReference>
<evidence type="ECO:0000256" key="1">
    <source>
        <dbReference type="ARBA" id="ARBA00022741"/>
    </source>
</evidence>
<dbReference type="SUPFAM" id="SSF55785">
    <property type="entry name" value="PYP-like sensor domain (PAS domain)"/>
    <property type="match status" value="1"/>
</dbReference>
<dbReference type="EMBL" id="MLQQ01000001">
    <property type="protein sequence ID" value="OIJ15742.1"/>
    <property type="molecule type" value="Genomic_DNA"/>
</dbReference>
<dbReference type="PROSITE" id="PS50045">
    <property type="entry name" value="SIGMA54_INTERACT_4"/>
    <property type="match status" value="1"/>
</dbReference>
<evidence type="ECO:0000313" key="10">
    <source>
        <dbReference type="Proteomes" id="UP000180098"/>
    </source>
</evidence>
<dbReference type="InterPro" id="IPR013656">
    <property type="entry name" value="PAS_4"/>
</dbReference>
<dbReference type="Pfam" id="PF00158">
    <property type="entry name" value="Sigma54_activat"/>
    <property type="match status" value="1"/>
</dbReference>
<accession>A0A1S2LTA1</accession>
<dbReference type="InterPro" id="IPR025944">
    <property type="entry name" value="Sigma_54_int_dom_CS"/>
</dbReference>
<dbReference type="SMART" id="SM00382">
    <property type="entry name" value="AAA"/>
    <property type="match status" value="1"/>
</dbReference>
<dbReference type="InterPro" id="IPR058031">
    <property type="entry name" value="AAA_lid_NorR"/>
</dbReference>
<dbReference type="PANTHER" id="PTHR32071:SF74">
    <property type="entry name" value="TRANSCRIPTIONAL ACTIVATOR ROCR"/>
    <property type="match status" value="1"/>
</dbReference>
<keyword evidence="5" id="KW-0804">Transcription</keyword>
<keyword evidence="2" id="KW-0067">ATP-binding</keyword>
<proteinExistence type="predicted"/>
<evidence type="ECO:0000256" key="3">
    <source>
        <dbReference type="ARBA" id="ARBA00023015"/>
    </source>
</evidence>